<dbReference type="Gene3D" id="3.30.70.330">
    <property type="match status" value="1"/>
</dbReference>
<dbReference type="InterPro" id="IPR012677">
    <property type="entry name" value="Nucleotide-bd_a/b_plait_sf"/>
</dbReference>
<organism evidence="3 4">
    <name type="scientific">Vitrella brassicaformis (strain CCMP3155)</name>
    <dbReference type="NCBI Taxonomy" id="1169540"/>
    <lineage>
        <taxon>Eukaryota</taxon>
        <taxon>Sar</taxon>
        <taxon>Alveolata</taxon>
        <taxon>Colpodellida</taxon>
        <taxon>Vitrellaceae</taxon>
        <taxon>Vitrella</taxon>
    </lineage>
</organism>
<feature type="region of interest" description="Disordered" evidence="1">
    <location>
        <begin position="279"/>
        <end position="367"/>
    </location>
</feature>
<feature type="compositionally biased region" description="Polar residues" evidence="1">
    <location>
        <begin position="530"/>
        <end position="539"/>
    </location>
</feature>
<sequence length="539" mass="60758">MDSLSLNCHAALPSESYDQGADSDSDAEYVTINLSEQIRSALIRDFRHEEYLERYLEWKTREQLIEIKSTVAVQFVETGEAYSNSALSLKMDRDAMREHVIEHFRRNFGNVAECKIVTTADGKACHAFVKFEREEDFKHAVEWEGDLQILSYSGMPTDVYNPVPFREDGDEELFTEEEMELLFNHDEPRTIRIRVRRTSKLQCALIVDGSNVIQSYMSQFGCHSVMPYVTFERLIDRVGDHFEAHTGKRIEVLADHSVFIDTEPAVLYEAFMKKRALDAESGNGDRQQSQPAIEAPLQTASQGPPTEELADQAVAADRPENQQAGEEGSEQGHGEGQEGGVEEDVAEPARQESPEARALREKEEKERLHELLARPEGSCVGDMAQGGLLKKYCFRVKTVKMKPLRAFCHMCDEYRPQMRKNGLPFLQQRGADCAIGIAMTDAAASDQVDAVILFSGDGDFVEALESSDSQESRKSKLKYVAAFRKSLHREMQTYAHNVWPSLFSSCSRSYRSGSTSGIPRSRKTGDTAKTLWTEQKSNT</sequence>
<dbReference type="CDD" id="cd00590">
    <property type="entry name" value="RRM_SF"/>
    <property type="match status" value="1"/>
</dbReference>
<dbReference type="InterPro" id="IPR000504">
    <property type="entry name" value="RRM_dom"/>
</dbReference>
<dbReference type="Proteomes" id="UP000041254">
    <property type="component" value="Unassembled WGS sequence"/>
</dbReference>
<accession>A0A0G4EDP4</accession>
<dbReference type="InterPro" id="IPR035979">
    <property type="entry name" value="RBD_domain_sf"/>
</dbReference>
<proteinExistence type="predicted"/>
<dbReference type="GO" id="GO:0003723">
    <property type="term" value="F:RNA binding"/>
    <property type="evidence" value="ECO:0007669"/>
    <property type="project" value="InterPro"/>
</dbReference>
<dbReference type="SUPFAM" id="SSF54928">
    <property type="entry name" value="RNA-binding domain, RBD"/>
    <property type="match status" value="1"/>
</dbReference>
<dbReference type="PhylomeDB" id="A0A0G4EDP4"/>
<reference evidence="3 4" key="1">
    <citation type="submission" date="2014-11" db="EMBL/GenBank/DDBJ databases">
        <authorList>
            <person name="Zhu J."/>
            <person name="Qi W."/>
            <person name="Song R."/>
        </authorList>
    </citation>
    <scope>NUCLEOTIDE SEQUENCE [LARGE SCALE GENOMIC DNA]</scope>
</reference>
<gene>
    <name evidence="3" type="ORF">Vbra_4861</name>
</gene>
<dbReference type="VEuPathDB" id="CryptoDB:Vbra_4861"/>
<dbReference type="InParanoid" id="A0A0G4EDP4"/>
<dbReference type="AlphaFoldDB" id="A0A0G4EDP4"/>
<dbReference type="EMBL" id="CDMY01000182">
    <property type="protein sequence ID" value="CEL93650.1"/>
    <property type="molecule type" value="Genomic_DNA"/>
</dbReference>
<feature type="region of interest" description="Disordered" evidence="1">
    <location>
        <begin position="511"/>
        <end position="539"/>
    </location>
</feature>
<feature type="compositionally biased region" description="Basic and acidic residues" evidence="1">
    <location>
        <begin position="347"/>
        <end position="367"/>
    </location>
</feature>
<keyword evidence="4" id="KW-1185">Reference proteome</keyword>
<name>A0A0G4EDP4_VITBC</name>
<evidence type="ECO:0000313" key="3">
    <source>
        <dbReference type="EMBL" id="CEL93650.1"/>
    </source>
</evidence>
<dbReference type="Gene3D" id="3.40.50.1010">
    <property type="entry name" value="5'-nuclease"/>
    <property type="match status" value="1"/>
</dbReference>
<evidence type="ECO:0000256" key="1">
    <source>
        <dbReference type="SAM" id="MobiDB-lite"/>
    </source>
</evidence>
<evidence type="ECO:0000313" key="4">
    <source>
        <dbReference type="Proteomes" id="UP000041254"/>
    </source>
</evidence>
<protein>
    <recommendedName>
        <fullName evidence="2">RRM domain-containing protein</fullName>
    </recommendedName>
</protein>
<evidence type="ECO:0000259" key="2">
    <source>
        <dbReference type="Pfam" id="PF00076"/>
    </source>
</evidence>
<feature type="domain" description="RRM" evidence="2">
    <location>
        <begin position="98"/>
        <end position="142"/>
    </location>
</feature>
<dbReference type="Pfam" id="PF00076">
    <property type="entry name" value="RRM_1"/>
    <property type="match status" value="1"/>
</dbReference>